<feature type="transmembrane region" description="Helical" evidence="5">
    <location>
        <begin position="170"/>
        <end position="187"/>
    </location>
</feature>
<dbReference type="AlphaFoldDB" id="A0A1I2DNH1"/>
<evidence type="ECO:0000256" key="5">
    <source>
        <dbReference type="SAM" id="Phobius"/>
    </source>
</evidence>
<name>A0A1I2DNH1_9BACT</name>
<dbReference type="InterPro" id="IPR036259">
    <property type="entry name" value="MFS_trans_sf"/>
</dbReference>
<evidence type="ECO:0000256" key="2">
    <source>
        <dbReference type="ARBA" id="ARBA00022692"/>
    </source>
</evidence>
<dbReference type="FunCoup" id="A0A1I2DNH1">
    <property type="interactions" value="29"/>
</dbReference>
<dbReference type="EMBL" id="FONA01000019">
    <property type="protein sequence ID" value="SFE81450.1"/>
    <property type="molecule type" value="Genomic_DNA"/>
</dbReference>
<dbReference type="InterPro" id="IPR005829">
    <property type="entry name" value="Sugar_transporter_CS"/>
</dbReference>
<dbReference type="Pfam" id="PF07690">
    <property type="entry name" value="MFS_1"/>
    <property type="match status" value="1"/>
</dbReference>
<evidence type="ECO:0000256" key="3">
    <source>
        <dbReference type="ARBA" id="ARBA00022989"/>
    </source>
</evidence>
<evidence type="ECO:0000313" key="7">
    <source>
        <dbReference type="EMBL" id="SFE81450.1"/>
    </source>
</evidence>
<reference evidence="7 8" key="1">
    <citation type="submission" date="2016-10" db="EMBL/GenBank/DDBJ databases">
        <authorList>
            <person name="de Groot N.N."/>
        </authorList>
    </citation>
    <scope>NUCLEOTIDE SEQUENCE [LARGE SCALE GENOMIC DNA]</scope>
    <source>
        <strain evidence="7 8">DSM 19012</strain>
    </source>
</reference>
<dbReference type="InterPro" id="IPR020846">
    <property type="entry name" value="MFS_dom"/>
</dbReference>
<accession>A0A1I2DNH1</accession>
<dbReference type="PROSITE" id="PS00216">
    <property type="entry name" value="SUGAR_TRANSPORT_1"/>
    <property type="match status" value="1"/>
</dbReference>
<gene>
    <name evidence="7" type="ORF">SAMN05444380_11947</name>
</gene>
<keyword evidence="4 5" id="KW-0472">Membrane</keyword>
<dbReference type="Proteomes" id="UP000181976">
    <property type="component" value="Unassembled WGS sequence"/>
</dbReference>
<proteinExistence type="predicted"/>
<dbReference type="InParanoid" id="A0A1I2DNH1"/>
<keyword evidence="2 5" id="KW-0812">Transmembrane</keyword>
<dbReference type="PROSITE" id="PS50850">
    <property type="entry name" value="MFS"/>
    <property type="match status" value="1"/>
</dbReference>
<feature type="transmembrane region" description="Helical" evidence="5">
    <location>
        <begin position="280"/>
        <end position="298"/>
    </location>
</feature>
<feature type="transmembrane region" description="Helical" evidence="5">
    <location>
        <begin position="146"/>
        <end position="164"/>
    </location>
</feature>
<dbReference type="RefSeq" id="WP_010527535.1">
    <property type="nucleotide sequence ID" value="NZ_AFSL01000053.1"/>
</dbReference>
<dbReference type="eggNOG" id="COG2223">
    <property type="taxonomic scope" value="Bacteria"/>
</dbReference>
<dbReference type="CDD" id="cd17478">
    <property type="entry name" value="MFS_FsR"/>
    <property type="match status" value="1"/>
</dbReference>
<feature type="transmembrane region" description="Helical" evidence="5">
    <location>
        <begin position="78"/>
        <end position="97"/>
    </location>
</feature>
<evidence type="ECO:0000256" key="1">
    <source>
        <dbReference type="ARBA" id="ARBA00004141"/>
    </source>
</evidence>
<dbReference type="PANTHER" id="PTHR43129:SF1">
    <property type="entry name" value="FOSMIDOMYCIN RESISTANCE PROTEIN"/>
    <property type="match status" value="1"/>
</dbReference>
<evidence type="ECO:0000256" key="4">
    <source>
        <dbReference type="ARBA" id="ARBA00023136"/>
    </source>
</evidence>
<dbReference type="SUPFAM" id="SSF103473">
    <property type="entry name" value="MFS general substrate transporter"/>
    <property type="match status" value="1"/>
</dbReference>
<evidence type="ECO:0000313" key="8">
    <source>
        <dbReference type="Proteomes" id="UP000181976"/>
    </source>
</evidence>
<dbReference type="Gene3D" id="1.20.1250.20">
    <property type="entry name" value="MFS general substrate transporter like domains"/>
    <property type="match status" value="1"/>
</dbReference>
<feature type="domain" description="Major facilitator superfamily (MFS) profile" evidence="6">
    <location>
        <begin position="7"/>
        <end position="389"/>
    </location>
</feature>
<feature type="transmembrane region" description="Helical" evidence="5">
    <location>
        <begin position="337"/>
        <end position="359"/>
    </location>
</feature>
<dbReference type="STRING" id="385682.SAMN05444380_11947"/>
<feature type="transmembrane region" description="Helical" evidence="5">
    <location>
        <begin position="304"/>
        <end position="325"/>
    </location>
</feature>
<feature type="transmembrane region" description="Helical" evidence="5">
    <location>
        <begin position="365"/>
        <end position="385"/>
    </location>
</feature>
<keyword evidence="8" id="KW-1185">Reference proteome</keyword>
<dbReference type="OrthoDB" id="9770492at2"/>
<keyword evidence="3 5" id="KW-1133">Transmembrane helix</keyword>
<dbReference type="PANTHER" id="PTHR43129">
    <property type="entry name" value="FOSMIDOMYCIN RESISTANCE PROTEIN"/>
    <property type="match status" value="1"/>
</dbReference>
<comment type="subcellular location">
    <subcellularLocation>
        <location evidence="1">Membrane</location>
        <topology evidence="1">Multi-pass membrane protein</topology>
    </subcellularLocation>
</comment>
<evidence type="ECO:0000259" key="6">
    <source>
        <dbReference type="PROSITE" id="PS50850"/>
    </source>
</evidence>
<organism evidence="7 8">
    <name type="scientific">Thermophagus xiamenensis</name>
    <dbReference type="NCBI Taxonomy" id="385682"/>
    <lineage>
        <taxon>Bacteria</taxon>
        <taxon>Pseudomonadati</taxon>
        <taxon>Bacteroidota</taxon>
        <taxon>Bacteroidia</taxon>
        <taxon>Marinilabiliales</taxon>
        <taxon>Marinilabiliaceae</taxon>
        <taxon>Thermophagus</taxon>
    </lineage>
</organism>
<dbReference type="InterPro" id="IPR011701">
    <property type="entry name" value="MFS"/>
</dbReference>
<feature type="transmembrane region" description="Helical" evidence="5">
    <location>
        <begin position="208"/>
        <end position="228"/>
    </location>
</feature>
<dbReference type="GO" id="GO:0022857">
    <property type="term" value="F:transmembrane transporter activity"/>
    <property type="evidence" value="ECO:0007669"/>
    <property type="project" value="InterPro"/>
</dbReference>
<sequence>MTHKQKSTGFKTLDVFLISLTHHIHDIYTSFPAPIQVLLMEKLSINYTLFGLLSVIQRMPTLLNPFVGILADKVRIRYLMIVAPSLTAISMSLIGLAPSYSFLVIMMLVSGISSTMFHVPTPVMIRHIAGNRTGRGMSFYMVGGELARTLGPVVILGAIDLWGLEGTFRLIPAGILASLILFFRFRHVDLRKKISKDSHQNNRYLKTLKQYLPVLLIIGSITLTRGFMKSCLTYYLPGYLESTGSSRWMAGISLSVIFLSGTVGTFLSGTISDFIGRRNTLLIVSVVSPLLMGLFILAKGAYTLPLLIVMGFFLLAPTPVFLAIINSLKTDHLPFVNGLYMTSNFLFNSITTLATGYGFDHFGHQTTFIFAALAAFLAIPAALNINKIH</sequence>
<feature type="transmembrane region" description="Helical" evidence="5">
    <location>
        <begin position="103"/>
        <end position="125"/>
    </location>
</feature>
<feature type="transmembrane region" description="Helical" evidence="5">
    <location>
        <begin position="248"/>
        <end position="268"/>
    </location>
</feature>
<protein>
    <submittedName>
        <fullName evidence="7">MFS transporter, FSR family, fosmidomycin resistance protein</fullName>
    </submittedName>
</protein>
<dbReference type="GO" id="GO:0005886">
    <property type="term" value="C:plasma membrane"/>
    <property type="evidence" value="ECO:0007669"/>
    <property type="project" value="TreeGrafter"/>
</dbReference>